<protein>
    <submittedName>
        <fullName evidence="2">DUF2975 domain-containing protein</fullName>
    </submittedName>
</protein>
<evidence type="ECO:0000313" key="2">
    <source>
        <dbReference type="EMBL" id="QCT06579.1"/>
    </source>
</evidence>
<keyword evidence="3" id="KW-1185">Reference proteome</keyword>
<feature type="transmembrane region" description="Helical" evidence="1">
    <location>
        <begin position="50"/>
        <end position="68"/>
    </location>
</feature>
<keyword evidence="1" id="KW-1133">Transmembrane helix</keyword>
<keyword evidence="1" id="KW-0472">Membrane</keyword>
<dbReference type="Pfam" id="PF11188">
    <property type="entry name" value="DUF2975"/>
    <property type="match status" value="1"/>
</dbReference>
<evidence type="ECO:0000313" key="3">
    <source>
        <dbReference type="Proteomes" id="UP000301475"/>
    </source>
</evidence>
<dbReference type="RefSeq" id="WP_138156640.1">
    <property type="nucleotide sequence ID" value="NZ_CP039381.1"/>
</dbReference>
<dbReference type="InterPro" id="IPR021354">
    <property type="entry name" value="DUF2975"/>
</dbReference>
<organism evidence="2 3">
    <name type="scientific">Ruminococcus bovis</name>
    <dbReference type="NCBI Taxonomy" id="2564099"/>
    <lineage>
        <taxon>Bacteria</taxon>
        <taxon>Bacillati</taxon>
        <taxon>Bacillota</taxon>
        <taxon>Clostridia</taxon>
        <taxon>Eubacteriales</taxon>
        <taxon>Oscillospiraceae</taxon>
        <taxon>Ruminococcus</taxon>
    </lineage>
</organism>
<dbReference type="EMBL" id="CP039381">
    <property type="protein sequence ID" value="QCT06579.1"/>
    <property type="molecule type" value="Genomic_DNA"/>
</dbReference>
<sequence length="158" mass="17508">MTSKNLSNLMKVIIIIFGICGIVLYGITVFKGFDFINGYPLNTTENLPWMIFLLITGIPCYAVLYHGWRIANTISTDGAFCKDNSRRLKVIGILALITSVCHFIGDTTFLLLGTINTPLYLCEILIFVIGIAIAITSFILSYLTSKATTIKEENDLTI</sequence>
<dbReference type="KEGG" id="ruj:E5Z56_04030"/>
<feature type="transmembrane region" description="Helical" evidence="1">
    <location>
        <begin position="88"/>
        <end position="112"/>
    </location>
</feature>
<name>A0A4P8XWS7_9FIRM</name>
<keyword evidence="1" id="KW-0812">Transmembrane</keyword>
<feature type="transmembrane region" description="Helical" evidence="1">
    <location>
        <begin position="12"/>
        <end position="30"/>
    </location>
</feature>
<dbReference type="OrthoDB" id="2680554at2"/>
<feature type="transmembrane region" description="Helical" evidence="1">
    <location>
        <begin position="124"/>
        <end position="143"/>
    </location>
</feature>
<gene>
    <name evidence="2" type="ORF">E5Z56_04030</name>
</gene>
<dbReference type="AlphaFoldDB" id="A0A4P8XWS7"/>
<dbReference type="Proteomes" id="UP000301475">
    <property type="component" value="Chromosome"/>
</dbReference>
<proteinExistence type="predicted"/>
<accession>A0A4P8XWS7</accession>
<reference evidence="2 3" key="1">
    <citation type="submission" date="2019-04" db="EMBL/GenBank/DDBJ databases">
        <authorList>
            <person name="Embree M."/>
            <person name="Gaffney J.R."/>
        </authorList>
    </citation>
    <scope>NUCLEOTIDE SEQUENCE [LARGE SCALE GENOMIC DNA]</scope>
    <source>
        <strain evidence="2 3">JE7A12</strain>
    </source>
</reference>
<evidence type="ECO:0000256" key="1">
    <source>
        <dbReference type="SAM" id="Phobius"/>
    </source>
</evidence>